<dbReference type="GO" id="GO:0016301">
    <property type="term" value="F:kinase activity"/>
    <property type="evidence" value="ECO:0007669"/>
    <property type="project" value="UniProtKB-KW"/>
</dbReference>
<dbReference type="Gene3D" id="3.40.50.2300">
    <property type="match status" value="1"/>
</dbReference>
<dbReference type="SUPFAM" id="SSF55785">
    <property type="entry name" value="PYP-like sensor domain (PAS domain)"/>
    <property type="match status" value="5"/>
</dbReference>
<keyword evidence="3" id="KW-0597">Phosphoprotein</keyword>
<dbReference type="NCBIfam" id="TIGR00229">
    <property type="entry name" value="sensory_box"/>
    <property type="match status" value="5"/>
</dbReference>
<evidence type="ECO:0000256" key="3">
    <source>
        <dbReference type="PROSITE-ProRule" id="PRU00169"/>
    </source>
</evidence>
<dbReference type="Gene3D" id="3.30.450.20">
    <property type="entry name" value="PAS domain"/>
    <property type="match status" value="5"/>
</dbReference>
<dbReference type="InParanoid" id="L0HF54"/>
<feature type="domain" description="PAS" evidence="7">
    <location>
        <begin position="921"/>
        <end position="982"/>
    </location>
</feature>
<dbReference type="InterPro" id="IPR011006">
    <property type="entry name" value="CheY-like_superfamily"/>
</dbReference>
<dbReference type="GO" id="GO:0006355">
    <property type="term" value="P:regulation of DNA-templated transcription"/>
    <property type="evidence" value="ECO:0007669"/>
    <property type="project" value="InterPro"/>
</dbReference>
<feature type="domain" description="PAS" evidence="7">
    <location>
        <begin position="635"/>
        <end position="689"/>
    </location>
</feature>
<dbReference type="SMART" id="SM00091">
    <property type="entry name" value="PAS"/>
    <property type="match status" value="5"/>
</dbReference>
<dbReference type="Gene3D" id="3.30.450.40">
    <property type="match status" value="1"/>
</dbReference>
<dbReference type="InterPro" id="IPR052155">
    <property type="entry name" value="Biofilm_reg_signaling"/>
</dbReference>
<evidence type="ECO:0000256" key="2">
    <source>
        <dbReference type="ARBA" id="ARBA00022777"/>
    </source>
</evidence>
<feature type="domain" description="PAS" evidence="7">
    <location>
        <begin position="474"/>
        <end position="544"/>
    </location>
</feature>
<dbReference type="Pfam" id="PF02518">
    <property type="entry name" value="HATPase_c"/>
    <property type="match status" value="1"/>
</dbReference>
<feature type="coiled-coil region" evidence="4">
    <location>
        <begin position="297"/>
        <end position="349"/>
    </location>
</feature>
<dbReference type="RefSeq" id="WP_015285389.1">
    <property type="nucleotide sequence ID" value="NC_019943.1"/>
</dbReference>
<evidence type="ECO:0000313" key="9">
    <source>
        <dbReference type="EMBL" id="AGB02426.1"/>
    </source>
</evidence>
<keyword evidence="2" id="KW-0418">Kinase</keyword>
<dbReference type="OrthoDB" id="230688at2157"/>
<dbReference type="Pfam" id="PF00989">
    <property type="entry name" value="PAS"/>
    <property type="match status" value="1"/>
</dbReference>
<evidence type="ECO:0000259" key="8">
    <source>
        <dbReference type="PROSITE" id="PS50113"/>
    </source>
</evidence>
<reference evidence="9 10" key="2">
    <citation type="journal article" date="2014" name="Genome Announc.">
        <title>Complete Genome Sequence of Methanoregula formicica SMSPT, a Mesophilic Hydrogenotrophic Methanogen Isolated from a Methanogenic Upflow Anaerobic Sludge Blanket Reactor.</title>
        <authorList>
            <person name="Yamamoto K."/>
            <person name="Tamaki H."/>
            <person name="Cadillo-Quiroz H."/>
            <person name="Imachi H."/>
            <person name="Kyrpides N."/>
            <person name="Woyke T."/>
            <person name="Goodwin L."/>
            <person name="Zinder S.H."/>
            <person name="Kamagata Y."/>
            <person name="Liu W.T."/>
        </authorList>
    </citation>
    <scope>NUCLEOTIDE SEQUENCE [LARGE SCALE GENOMIC DNA]</scope>
    <source>
        <strain evidence="10">DSM 22288 / NBRC 105244 / SMSP</strain>
    </source>
</reference>
<dbReference type="SMART" id="SM00086">
    <property type="entry name" value="PAC"/>
    <property type="match status" value="5"/>
</dbReference>
<dbReference type="PROSITE" id="PS50110">
    <property type="entry name" value="RESPONSE_REGULATORY"/>
    <property type="match status" value="1"/>
</dbReference>
<feature type="modified residue" description="4-aspartylphosphate" evidence="3">
    <location>
        <position position="53"/>
    </location>
</feature>
<evidence type="ECO:0000256" key="4">
    <source>
        <dbReference type="SAM" id="Coils"/>
    </source>
</evidence>
<name>L0HF54_METFS</name>
<feature type="domain" description="PAS" evidence="7">
    <location>
        <begin position="760"/>
        <end position="830"/>
    </location>
</feature>
<evidence type="ECO:0000313" key="10">
    <source>
        <dbReference type="Proteomes" id="UP000010824"/>
    </source>
</evidence>
<dbReference type="InterPro" id="IPR035965">
    <property type="entry name" value="PAS-like_dom_sf"/>
</dbReference>
<dbReference type="InterPro" id="IPR001789">
    <property type="entry name" value="Sig_transdc_resp-reg_receiver"/>
</dbReference>
<dbReference type="eggNOG" id="arCOG06193">
    <property type="taxonomic scope" value="Archaea"/>
</dbReference>
<dbReference type="eggNOG" id="arCOG02276">
    <property type="taxonomic scope" value="Archaea"/>
</dbReference>
<reference evidence="10" key="1">
    <citation type="submission" date="2011-12" db="EMBL/GenBank/DDBJ databases">
        <title>Complete sequence of Methanoregula formicicum SMSP.</title>
        <authorList>
            <person name="Lucas S."/>
            <person name="Han J."/>
            <person name="Lapidus A."/>
            <person name="Cheng J.-F."/>
            <person name="Goodwin L."/>
            <person name="Pitluck S."/>
            <person name="Peters L."/>
            <person name="Ovchinnikova G."/>
            <person name="Teshima H."/>
            <person name="Detter J.C."/>
            <person name="Han C."/>
            <person name="Tapia R."/>
            <person name="Land M."/>
            <person name="Hauser L."/>
            <person name="Kyrpides N."/>
            <person name="Ivanova N."/>
            <person name="Pagani I."/>
            <person name="Imachi H."/>
            <person name="Tamaki H."/>
            <person name="Sekiguchi Y."/>
            <person name="Kamagata Y."/>
            <person name="Cadillo-Quiroz H."/>
            <person name="Zinder S."/>
            <person name="Liu W.-T."/>
            <person name="Woyke T."/>
        </authorList>
    </citation>
    <scope>NUCLEOTIDE SEQUENCE [LARGE SCALE GENOMIC DNA]</scope>
    <source>
        <strain evidence="10">DSM 22288 / NBRC 105244 / SMSP</strain>
    </source>
</reference>
<evidence type="ECO:0000256" key="1">
    <source>
        <dbReference type="ARBA" id="ARBA00022679"/>
    </source>
</evidence>
<dbReference type="KEGG" id="mfo:Metfor_1387"/>
<dbReference type="Pfam" id="PF00072">
    <property type="entry name" value="Response_reg"/>
    <property type="match status" value="1"/>
</dbReference>
<dbReference type="AlphaFoldDB" id="L0HF54"/>
<dbReference type="EMBL" id="CP003167">
    <property type="protein sequence ID" value="AGB02426.1"/>
    <property type="molecule type" value="Genomic_DNA"/>
</dbReference>
<dbReference type="PRINTS" id="PR00344">
    <property type="entry name" value="BCTRLSENSOR"/>
</dbReference>
<dbReference type="CDD" id="cd00130">
    <property type="entry name" value="PAS"/>
    <property type="match status" value="5"/>
</dbReference>
<dbReference type="CDD" id="cd00156">
    <property type="entry name" value="REC"/>
    <property type="match status" value="1"/>
</dbReference>
<dbReference type="SMART" id="SM00387">
    <property type="entry name" value="HATPase_c"/>
    <property type="match status" value="1"/>
</dbReference>
<dbReference type="Pfam" id="PF13426">
    <property type="entry name" value="PAS_9"/>
    <property type="match status" value="4"/>
</dbReference>
<feature type="domain" description="PAC" evidence="8">
    <location>
        <begin position="547"/>
        <end position="599"/>
    </location>
</feature>
<dbReference type="PANTHER" id="PTHR44757">
    <property type="entry name" value="DIGUANYLATE CYCLASE DGCP"/>
    <property type="match status" value="1"/>
</dbReference>
<dbReference type="STRING" id="593750.Metfor_1387"/>
<dbReference type="Pfam" id="PF13185">
    <property type="entry name" value="GAF_2"/>
    <property type="match status" value="1"/>
</dbReference>
<dbReference type="SMART" id="SM00448">
    <property type="entry name" value="REC"/>
    <property type="match status" value="1"/>
</dbReference>
<dbReference type="InterPro" id="IPR001610">
    <property type="entry name" value="PAC"/>
</dbReference>
<evidence type="ECO:0000259" key="6">
    <source>
        <dbReference type="PROSITE" id="PS50110"/>
    </source>
</evidence>
<feature type="domain" description="Response regulatory" evidence="6">
    <location>
        <begin position="3"/>
        <end position="118"/>
    </location>
</feature>
<dbReference type="InterPro" id="IPR005467">
    <property type="entry name" value="His_kinase_dom"/>
</dbReference>
<dbReference type="InterPro" id="IPR003018">
    <property type="entry name" value="GAF"/>
</dbReference>
<dbReference type="InterPro" id="IPR029016">
    <property type="entry name" value="GAF-like_dom_sf"/>
</dbReference>
<evidence type="ECO:0000259" key="5">
    <source>
        <dbReference type="PROSITE" id="PS50109"/>
    </source>
</evidence>
<keyword evidence="1" id="KW-0808">Transferase</keyword>
<feature type="domain" description="PAC" evidence="8">
    <location>
        <begin position="833"/>
        <end position="885"/>
    </location>
</feature>
<evidence type="ECO:0000259" key="7">
    <source>
        <dbReference type="PROSITE" id="PS50112"/>
    </source>
</evidence>
<feature type="domain" description="PAC" evidence="8">
    <location>
        <begin position="421"/>
        <end position="473"/>
    </location>
</feature>
<accession>L0HF54</accession>
<dbReference type="SUPFAM" id="SSF55874">
    <property type="entry name" value="ATPase domain of HSP90 chaperone/DNA topoisomerase II/histidine kinase"/>
    <property type="match status" value="1"/>
</dbReference>
<dbReference type="InterPro" id="IPR013767">
    <property type="entry name" value="PAS_fold"/>
</dbReference>
<sequence>MISVLYVDDEEVLLDIGKTYLERTGKLKVDITTSVSRALELLSTSHYDVVVSDYQMPEMDGIEFLKSLRRQFPKLPFIIFTGKGREEVAVEAFEYGADFYMQKGGAPKPQFTELARKIITAHEHRQGEFHIYRLNRLYSLLSATNKAIVRNTKVPDLLEEICKISVESGGFRMAWAGIAGGSDTIGPIASYGHTDGYLENLTTAPDAKDPECSPTLAAFRSGKCTIYNSLPEDPCSYPWKAEAIRRGYQAIAAIPFARGTRYAGALTLCAPETGFFDDQIVSLLEEMAHDLTFALRAREDDERRKRAEAELHKTNVELAAAYEQLTGQEEELRANYDELKRSGDALRQSEEKYRRIVETANEGIWALDKDFSISFINRKFAEFLGYSEHELIGKKITSLMGAEHARDYGVRKKNWKEGKSEQFECRFIRKDGSTCWLLVSGSPSVDTSGNFTGSFAMVTDISSLKAAEDKLARNEKKFRHIFDAAPYLIISVNRQGVIVDCNRKIQDVLQYEKSEILGMPFDSLLCGDDNAKVQEHFRQTLTTGSAKNQTFSMQRKDGTEIGVSLSSSGLKDQHGTFFRIVCVIEDITELREMQDSLLRKNEDLAASFEELTAIEEELRHHHEILLKNEAALKASEEKYRCIVETANEGIWMLDSDFNTTFVNRKLTEFLGYSEEEILGSSITSFMAEEHAKDHAIRRQNRIAGISEQFECRFIRKDGTTCWFLVSGSPIFDDAGRFSGSFAMVTDISRLKNAEEKLARNEKKFRHIFDAAPYLIISVNRQGIIVDCNRRMNDVLQYDKSEIIGKPFASLVHGDYADTAKEYFRQALTTGSSRNQIYRMQKKDGTSLDASVSASGLKDQHGTFFRVVCIVEDISELRQMQESLLRKNEDLAASFEELTAIEEELRHHHEELLRNEAALRASETRYRNIFENAILGIYRTAPDGSIIEINPAFAWIFGYSSPDEMKQSVRSMCDLYANPKDRDIVTGRITKGEAIRAMDIEFIQRDGEHIWLTINARGIPDDHGEILTLEGTTEDITDRRLAESGLRTAHAKLQLLSSITRHDILNQLGALRAYHDLAQDNEDDPEKLELIRKQMKVVTTIEEQITFTRDYQTMGMIAPSWQNMNAQLIKSTRGLVLKDVRIEAERTDVEVLADPLLTKVFYNLVDNSLRHGGTTMDRIRLSFHESDECLTCFYEDNGQGVPQKDKPLVFNRGFGKNTGLGMFLAKEILAITGMTILEIGEYGKGARFAITIPKGAYRFVETADTLPQQSKKKA</sequence>
<dbReference type="InterPro" id="IPR036890">
    <property type="entry name" value="HATPase_C_sf"/>
</dbReference>
<dbReference type="PROSITE" id="PS50113">
    <property type="entry name" value="PAC"/>
    <property type="match status" value="5"/>
</dbReference>
<dbReference type="InterPro" id="IPR000014">
    <property type="entry name" value="PAS"/>
</dbReference>
<keyword evidence="4" id="KW-0175">Coiled coil</keyword>
<feature type="domain" description="PAC" evidence="8">
    <location>
        <begin position="995"/>
        <end position="1047"/>
    </location>
</feature>
<feature type="domain" description="PAS" evidence="7">
    <location>
        <begin position="349"/>
        <end position="403"/>
    </location>
</feature>
<dbReference type="HOGENOM" id="CLU_000445_114_58_2"/>
<protein>
    <submittedName>
        <fullName evidence="9">PAS domain S-box</fullName>
    </submittedName>
</protein>
<feature type="domain" description="PAC" evidence="8">
    <location>
        <begin position="707"/>
        <end position="759"/>
    </location>
</feature>
<gene>
    <name evidence="9" type="ordered locus">Metfor_1387</name>
</gene>
<dbReference type="PANTHER" id="PTHR44757:SF2">
    <property type="entry name" value="BIOFILM ARCHITECTURE MAINTENANCE PROTEIN MBAA"/>
    <property type="match status" value="1"/>
</dbReference>
<dbReference type="PROSITE" id="PS50112">
    <property type="entry name" value="PAS"/>
    <property type="match status" value="5"/>
</dbReference>
<proteinExistence type="predicted"/>
<dbReference type="SUPFAM" id="SSF52172">
    <property type="entry name" value="CheY-like"/>
    <property type="match status" value="1"/>
</dbReference>
<dbReference type="Proteomes" id="UP000010824">
    <property type="component" value="Chromosome"/>
</dbReference>
<keyword evidence="10" id="KW-1185">Reference proteome</keyword>
<dbReference type="eggNOG" id="arCOG02385">
    <property type="taxonomic scope" value="Archaea"/>
</dbReference>
<dbReference type="GO" id="GO:0000160">
    <property type="term" value="P:phosphorelay signal transduction system"/>
    <property type="evidence" value="ECO:0007669"/>
    <property type="project" value="InterPro"/>
</dbReference>
<dbReference type="GeneID" id="25397800"/>
<dbReference type="PROSITE" id="PS50109">
    <property type="entry name" value="HIS_KIN"/>
    <property type="match status" value="1"/>
</dbReference>
<dbReference type="InterPro" id="IPR004358">
    <property type="entry name" value="Sig_transdc_His_kin-like_C"/>
</dbReference>
<dbReference type="eggNOG" id="arCOG02348">
    <property type="taxonomic scope" value="Archaea"/>
</dbReference>
<feature type="domain" description="Histidine kinase" evidence="5">
    <location>
        <begin position="1058"/>
        <end position="1255"/>
    </location>
</feature>
<dbReference type="Gene3D" id="3.30.565.10">
    <property type="entry name" value="Histidine kinase-like ATPase, C-terminal domain"/>
    <property type="match status" value="1"/>
</dbReference>
<dbReference type="InterPro" id="IPR003594">
    <property type="entry name" value="HATPase_dom"/>
</dbReference>
<organism evidence="9 10">
    <name type="scientific">Methanoregula formicica (strain DSM 22288 / NBRC 105244 / SMSP)</name>
    <dbReference type="NCBI Taxonomy" id="593750"/>
    <lineage>
        <taxon>Archaea</taxon>
        <taxon>Methanobacteriati</taxon>
        <taxon>Methanobacteriota</taxon>
        <taxon>Stenosarchaea group</taxon>
        <taxon>Methanomicrobia</taxon>
        <taxon>Methanomicrobiales</taxon>
        <taxon>Methanoregulaceae</taxon>
        <taxon>Methanoregula</taxon>
    </lineage>
</organism>
<dbReference type="SUPFAM" id="SSF55781">
    <property type="entry name" value="GAF domain-like"/>
    <property type="match status" value="1"/>
</dbReference>
<dbReference type="eggNOG" id="arCOG02350">
    <property type="taxonomic scope" value="Archaea"/>
</dbReference>
<dbReference type="InterPro" id="IPR000700">
    <property type="entry name" value="PAS-assoc_C"/>
</dbReference>